<dbReference type="GeneID" id="109554836"/>
<evidence type="ECO:0000256" key="1">
    <source>
        <dbReference type="SAM" id="MobiDB-lite"/>
    </source>
</evidence>
<name>A0ABM4S033_BOSIN</name>
<dbReference type="Proteomes" id="UP001652663">
    <property type="component" value="Chromosome X"/>
</dbReference>
<protein>
    <submittedName>
        <fullName evidence="3">Retrotransposon Gag-like protein 4</fullName>
    </submittedName>
</protein>
<dbReference type="RefSeq" id="XP_070641153.1">
    <property type="nucleotide sequence ID" value="XM_070785052.1"/>
</dbReference>
<accession>A0ABM4S033</accession>
<dbReference type="InterPro" id="IPR036875">
    <property type="entry name" value="Znf_CCHC_sf"/>
</dbReference>
<keyword evidence="2" id="KW-1185">Reference proteome</keyword>
<feature type="region of interest" description="Disordered" evidence="1">
    <location>
        <begin position="159"/>
        <end position="185"/>
    </location>
</feature>
<organism evidence="2 3">
    <name type="scientific">Bos indicus</name>
    <name type="common">Zebu</name>
    <dbReference type="NCBI Taxonomy" id="9915"/>
    <lineage>
        <taxon>Eukaryota</taxon>
        <taxon>Metazoa</taxon>
        <taxon>Chordata</taxon>
        <taxon>Craniata</taxon>
        <taxon>Vertebrata</taxon>
        <taxon>Euteleostomi</taxon>
        <taxon>Mammalia</taxon>
        <taxon>Eutheria</taxon>
        <taxon>Laurasiatheria</taxon>
        <taxon>Artiodactyla</taxon>
        <taxon>Ruminantia</taxon>
        <taxon>Pecora</taxon>
        <taxon>Bovidae</taxon>
        <taxon>Bovinae</taxon>
        <taxon>Bos</taxon>
    </lineage>
</organism>
<reference evidence="3" key="1">
    <citation type="submission" date="2025-08" db="UniProtKB">
        <authorList>
            <consortium name="RefSeq"/>
        </authorList>
    </citation>
    <scope>IDENTIFICATION</scope>
    <source>
        <tissue evidence="3">Blood</tissue>
    </source>
</reference>
<dbReference type="SUPFAM" id="SSF57756">
    <property type="entry name" value="Retrovirus zinc finger-like domains"/>
    <property type="match status" value="1"/>
</dbReference>
<evidence type="ECO:0000313" key="3">
    <source>
        <dbReference type="RefSeq" id="XP_070641153.1"/>
    </source>
</evidence>
<sequence length="224" mass="25649">MSIREEKAIQIEKEVKLSAFADDMTITGNHQLSPLLKQNENFLPKFQQSFDEPTKQEMNRLVNTKVDKEDNFSQQNASTFHLLAQNLRYDGFNQSDHFQEELADPTQDEVSGPDLLDNLPDLITQCIQLDKKHSEWPELLESEVQMPVLARWIHHQAFSNPTGPAPKEDRIQLRGSQPPLTPAKRARQQEVQACLYCSQAGHVTLDCLAKRSRAPERINNPTHQ</sequence>
<proteinExistence type="predicted"/>
<gene>
    <name evidence="3" type="primary">RTL4</name>
</gene>
<evidence type="ECO:0000313" key="2">
    <source>
        <dbReference type="Proteomes" id="UP001652663"/>
    </source>
</evidence>